<dbReference type="GO" id="GO:0000049">
    <property type="term" value="F:tRNA binding"/>
    <property type="evidence" value="ECO:0007669"/>
    <property type="project" value="UniProtKB-UniRule"/>
</dbReference>
<evidence type="ECO:0000256" key="11">
    <source>
        <dbReference type="ARBA" id="ARBA00058382"/>
    </source>
</evidence>
<keyword evidence="5 18" id="KW-0547">Nucleotide-binding</keyword>
<dbReference type="SUPFAM" id="SSF143437">
    <property type="entry name" value="THUMP domain-like"/>
    <property type="match status" value="1"/>
</dbReference>
<dbReference type="EC" id="2.8.1.4" evidence="13 18"/>
<evidence type="ECO:0000256" key="1">
    <source>
        <dbReference type="ARBA" id="ARBA00004496"/>
    </source>
</evidence>
<dbReference type="InterPro" id="IPR003720">
    <property type="entry name" value="tRNA_STrfase"/>
</dbReference>
<comment type="caution">
    <text evidence="20">The sequence shown here is derived from an EMBL/GenBank/DDBJ whole genome shotgun (WGS) entry which is preliminary data.</text>
</comment>
<protein>
    <recommendedName>
        <fullName evidence="14 18">Probable tRNA sulfurtransferase</fullName>
        <ecNumber evidence="13 18">2.8.1.4</ecNumber>
    </recommendedName>
    <alternativeName>
        <fullName evidence="15 18">Sulfur carrier protein ThiS sulfurtransferase</fullName>
    </alternativeName>
    <alternativeName>
        <fullName evidence="16 18">Thiamine biosynthesis protein ThiI</fullName>
    </alternativeName>
    <alternativeName>
        <fullName evidence="17 18">tRNA 4-thiouridine synthase</fullName>
    </alternativeName>
</protein>
<keyword evidence="2 18" id="KW-0963">Cytoplasm</keyword>
<evidence type="ECO:0000256" key="3">
    <source>
        <dbReference type="ARBA" id="ARBA00022555"/>
    </source>
</evidence>
<gene>
    <name evidence="18 20" type="primary">thiI</name>
    <name evidence="20" type="ORF">MR241_06305</name>
</gene>
<dbReference type="InterPro" id="IPR049962">
    <property type="entry name" value="THUMP_ThiI"/>
</dbReference>
<dbReference type="InterPro" id="IPR049961">
    <property type="entry name" value="ThiI_N"/>
</dbReference>
<dbReference type="InterPro" id="IPR050102">
    <property type="entry name" value="tRNA_sulfurtransferase_ThiI"/>
</dbReference>
<feature type="binding site" evidence="18">
    <location>
        <begin position="209"/>
        <end position="210"/>
    </location>
    <ligand>
        <name>ATP</name>
        <dbReference type="ChEBI" id="CHEBI:30616"/>
    </ligand>
</feature>
<feature type="binding site" evidence="18">
    <location>
        <position position="266"/>
    </location>
    <ligand>
        <name>ATP</name>
        <dbReference type="ChEBI" id="CHEBI:30616"/>
    </ligand>
</feature>
<comment type="catalytic activity">
    <reaction evidence="9 18">
        <text>[ThiI sulfur-carrier protein]-S-sulfanyl-L-cysteine + a uridine in tRNA + 2 reduced [2Fe-2S]-[ferredoxin] + ATP + H(+) = [ThiI sulfur-carrier protein]-L-cysteine + a 4-thiouridine in tRNA + 2 oxidized [2Fe-2S]-[ferredoxin] + AMP + diphosphate</text>
        <dbReference type="Rhea" id="RHEA:24176"/>
        <dbReference type="Rhea" id="RHEA-COMP:10000"/>
        <dbReference type="Rhea" id="RHEA-COMP:10001"/>
        <dbReference type="Rhea" id="RHEA-COMP:13337"/>
        <dbReference type="Rhea" id="RHEA-COMP:13338"/>
        <dbReference type="Rhea" id="RHEA-COMP:13339"/>
        <dbReference type="Rhea" id="RHEA-COMP:13340"/>
        <dbReference type="ChEBI" id="CHEBI:15378"/>
        <dbReference type="ChEBI" id="CHEBI:29950"/>
        <dbReference type="ChEBI" id="CHEBI:30616"/>
        <dbReference type="ChEBI" id="CHEBI:33019"/>
        <dbReference type="ChEBI" id="CHEBI:33737"/>
        <dbReference type="ChEBI" id="CHEBI:33738"/>
        <dbReference type="ChEBI" id="CHEBI:61963"/>
        <dbReference type="ChEBI" id="CHEBI:65315"/>
        <dbReference type="ChEBI" id="CHEBI:136798"/>
        <dbReference type="ChEBI" id="CHEBI:456215"/>
        <dbReference type="EC" id="2.8.1.4"/>
    </reaction>
</comment>
<dbReference type="PANTHER" id="PTHR43209:SF1">
    <property type="entry name" value="TRNA SULFURTRANSFERASE"/>
    <property type="match status" value="1"/>
</dbReference>
<reference evidence="20 21" key="1">
    <citation type="submission" date="2022-03" db="EMBL/GenBank/DDBJ databases">
        <title>Metagenome-assembled genomes from swine fecal metagenomes.</title>
        <authorList>
            <person name="Holman D.B."/>
            <person name="Kommadath A."/>
        </authorList>
    </citation>
    <scope>NUCLEOTIDE SEQUENCE [LARGE SCALE GENOMIC DNA]</scope>
    <source>
        <strain evidence="20">SUG147</strain>
    </source>
</reference>
<comment type="subcellular location">
    <subcellularLocation>
        <location evidence="1 18">Cytoplasm</location>
    </subcellularLocation>
</comment>
<comment type="pathway">
    <text evidence="18">Cofactor biosynthesis; thiamine diphosphate biosynthesis.</text>
</comment>
<comment type="function">
    <text evidence="11 18">Catalyzes the ATP-dependent transfer of a sulfur to tRNA to produce 4-thiouridine in position 8 of tRNAs, which functions as a near-UV photosensor. Also catalyzes the transfer of sulfur to the sulfur carrier protein ThiS, forming ThiS-thiocarboxylate. This is a step in the synthesis of thiazole, in the thiamine biosynthesis pathway. The sulfur is donated as persulfide by IscS.</text>
</comment>
<dbReference type="PROSITE" id="PS51165">
    <property type="entry name" value="THUMP"/>
    <property type="match status" value="1"/>
</dbReference>
<dbReference type="EMBL" id="JALEMU010000099">
    <property type="protein sequence ID" value="MCI5755892.1"/>
    <property type="molecule type" value="Genomic_DNA"/>
</dbReference>
<dbReference type="HAMAP" id="MF_00021">
    <property type="entry name" value="ThiI"/>
    <property type="match status" value="1"/>
</dbReference>
<evidence type="ECO:0000256" key="2">
    <source>
        <dbReference type="ARBA" id="ARBA00022490"/>
    </source>
</evidence>
<dbReference type="PANTHER" id="PTHR43209">
    <property type="entry name" value="TRNA SULFURTRANSFERASE"/>
    <property type="match status" value="1"/>
</dbReference>
<name>A0AAE3FH73_9BACT</name>
<dbReference type="SUPFAM" id="SSF52402">
    <property type="entry name" value="Adenine nucleotide alpha hydrolases-like"/>
    <property type="match status" value="1"/>
</dbReference>
<dbReference type="GO" id="GO:0009229">
    <property type="term" value="P:thiamine diphosphate biosynthetic process"/>
    <property type="evidence" value="ECO:0007669"/>
    <property type="project" value="UniProtKB-UniRule"/>
</dbReference>
<dbReference type="GO" id="GO:0002937">
    <property type="term" value="P:tRNA 4-thiouridine biosynthesis"/>
    <property type="evidence" value="ECO:0007669"/>
    <property type="project" value="TreeGrafter"/>
</dbReference>
<sequence>MKEILLCKYGELTLKGLNRGYFEKLLYRDMKKRLEKAGNFSVTYIQSTVYVEPLDDDADIEEAFRLCRKIFGITTVARAVETEKDIEAIKATAKSYIPAFLRGKATFRADARRSDKRFPMTSPQIAAEVGGAILEVMPELKVDLRAPEITVMTEIRENKAYIHAGAFPGAGGMPTGSSGKALLLLSGGIDSPVAGFMIAKRGVTVEAVHFESYPYTSEQARDKVIELAREVSEYCGKIKVHIISLTHLQEVLRDSCAEEYFTLLLRRSMMRLAERTAEACYASALITGESLAQVASQTMQALCVTDSVVNKPIFRPCIGMDKEEIIAIARRIGTFETSILPFEDCCTVFTPRHPKTRPELEKVIEQEKRYDCKALEDEAFASMYTVEAEA</sequence>
<dbReference type="FunFam" id="3.40.50.620:FF:000053">
    <property type="entry name" value="Probable tRNA sulfurtransferase"/>
    <property type="match status" value="1"/>
</dbReference>
<organism evidence="20 21">
    <name type="scientific">Candidatus Colimorpha enterica</name>
    <dbReference type="NCBI Taxonomy" id="3083063"/>
    <lineage>
        <taxon>Bacteria</taxon>
        <taxon>Pseudomonadati</taxon>
        <taxon>Bacteroidota</taxon>
        <taxon>Bacteroidia</taxon>
        <taxon>Bacteroidales</taxon>
        <taxon>Candidatus Colimorpha</taxon>
    </lineage>
</organism>
<dbReference type="Pfam" id="PF22025">
    <property type="entry name" value="ThiI_fer"/>
    <property type="match status" value="1"/>
</dbReference>
<keyword evidence="8 18" id="KW-0784">Thiamine biosynthesis</keyword>
<dbReference type="SMART" id="SM00981">
    <property type="entry name" value="THUMP"/>
    <property type="match status" value="1"/>
</dbReference>
<dbReference type="GO" id="GO:0004810">
    <property type="term" value="F:CCA tRNA nucleotidyltransferase activity"/>
    <property type="evidence" value="ECO:0007669"/>
    <property type="project" value="InterPro"/>
</dbReference>
<evidence type="ECO:0000256" key="4">
    <source>
        <dbReference type="ARBA" id="ARBA00022679"/>
    </source>
</evidence>
<evidence type="ECO:0000256" key="16">
    <source>
        <dbReference type="ARBA" id="ARBA00077849"/>
    </source>
</evidence>
<dbReference type="CDD" id="cd01712">
    <property type="entry name" value="PPase_ThiI"/>
    <property type="match status" value="1"/>
</dbReference>
<dbReference type="InterPro" id="IPR020536">
    <property type="entry name" value="ThiI_AANH"/>
</dbReference>
<evidence type="ECO:0000256" key="5">
    <source>
        <dbReference type="ARBA" id="ARBA00022741"/>
    </source>
</evidence>
<feature type="binding site" evidence="18">
    <location>
        <position position="288"/>
    </location>
    <ligand>
        <name>ATP</name>
        <dbReference type="ChEBI" id="CHEBI:30616"/>
    </ligand>
</feature>
<dbReference type="AlphaFoldDB" id="A0AAE3FH73"/>
<evidence type="ECO:0000256" key="13">
    <source>
        <dbReference type="ARBA" id="ARBA00066827"/>
    </source>
</evidence>
<keyword evidence="3 18" id="KW-0820">tRNA-binding</keyword>
<dbReference type="InterPro" id="IPR014729">
    <property type="entry name" value="Rossmann-like_a/b/a_fold"/>
</dbReference>
<feature type="binding site" evidence="18">
    <location>
        <begin position="184"/>
        <end position="185"/>
    </location>
    <ligand>
        <name>ATP</name>
        <dbReference type="ChEBI" id="CHEBI:30616"/>
    </ligand>
</feature>
<dbReference type="GO" id="GO:0005829">
    <property type="term" value="C:cytosol"/>
    <property type="evidence" value="ECO:0007669"/>
    <property type="project" value="TreeGrafter"/>
</dbReference>
<evidence type="ECO:0000256" key="7">
    <source>
        <dbReference type="ARBA" id="ARBA00022884"/>
    </source>
</evidence>
<dbReference type="GO" id="GO:0140741">
    <property type="term" value="F:tRNA-uracil-4 sulfurtransferase activity"/>
    <property type="evidence" value="ECO:0007669"/>
    <property type="project" value="UniProtKB-EC"/>
</dbReference>
<keyword evidence="7 18" id="KW-0694">RNA-binding</keyword>
<dbReference type="Gene3D" id="3.40.50.620">
    <property type="entry name" value="HUPs"/>
    <property type="match status" value="1"/>
</dbReference>
<evidence type="ECO:0000313" key="20">
    <source>
        <dbReference type="EMBL" id="MCI5755892.1"/>
    </source>
</evidence>
<accession>A0AAE3FH73</accession>
<dbReference type="InterPro" id="IPR004114">
    <property type="entry name" value="THUMP_dom"/>
</dbReference>
<keyword evidence="4 18" id="KW-0808">Transferase</keyword>
<evidence type="ECO:0000256" key="10">
    <source>
        <dbReference type="ARBA" id="ARBA00052330"/>
    </source>
</evidence>
<evidence type="ECO:0000259" key="19">
    <source>
        <dbReference type="PROSITE" id="PS51165"/>
    </source>
</evidence>
<comment type="catalytic activity">
    <reaction evidence="10 18">
        <text>[ThiS sulfur-carrier protein]-C-terminal Gly-Gly-AMP + S-sulfanyl-L-cysteinyl-[cysteine desulfurase] + AH2 = [ThiS sulfur-carrier protein]-C-terminal-Gly-aminoethanethioate + L-cysteinyl-[cysteine desulfurase] + A + AMP + 2 H(+)</text>
        <dbReference type="Rhea" id="RHEA:43340"/>
        <dbReference type="Rhea" id="RHEA-COMP:12157"/>
        <dbReference type="Rhea" id="RHEA-COMP:12158"/>
        <dbReference type="Rhea" id="RHEA-COMP:12910"/>
        <dbReference type="Rhea" id="RHEA-COMP:19908"/>
        <dbReference type="ChEBI" id="CHEBI:13193"/>
        <dbReference type="ChEBI" id="CHEBI:15378"/>
        <dbReference type="ChEBI" id="CHEBI:17499"/>
        <dbReference type="ChEBI" id="CHEBI:29950"/>
        <dbReference type="ChEBI" id="CHEBI:61963"/>
        <dbReference type="ChEBI" id="CHEBI:90618"/>
        <dbReference type="ChEBI" id="CHEBI:232372"/>
        <dbReference type="ChEBI" id="CHEBI:456215"/>
    </reaction>
</comment>
<keyword evidence="6 18" id="KW-0067">ATP-binding</keyword>
<dbReference type="Gene3D" id="3.30.2130.30">
    <property type="match status" value="1"/>
</dbReference>
<proteinExistence type="inferred from homology"/>
<evidence type="ECO:0000313" key="21">
    <source>
        <dbReference type="Proteomes" id="UP001139365"/>
    </source>
</evidence>
<dbReference type="GO" id="GO:0009228">
    <property type="term" value="P:thiamine biosynthetic process"/>
    <property type="evidence" value="ECO:0007669"/>
    <property type="project" value="UniProtKB-KW"/>
</dbReference>
<dbReference type="CDD" id="cd11716">
    <property type="entry name" value="THUMP_ThiI"/>
    <property type="match status" value="1"/>
</dbReference>
<dbReference type="Pfam" id="PF02926">
    <property type="entry name" value="THUMP"/>
    <property type="match status" value="1"/>
</dbReference>
<evidence type="ECO:0000256" key="12">
    <source>
        <dbReference type="ARBA" id="ARBA00061472"/>
    </source>
</evidence>
<dbReference type="InterPro" id="IPR054173">
    <property type="entry name" value="ThiI_fer"/>
</dbReference>
<evidence type="ECO:0000256" key="17">
    <source>
        <dbReference type="ARBA" id="ARBA00080570"/>
    </source>
</evidence>
<evidence type="ECO:0000256" key="14">
    <source>
        <dbReference type="ARBA" id="ARBA00071867"/>
    </source>
</evidence>
<evidence type="ECO:0000256" key="9">
    <source>
        <dbReference type="ARBA" id="ARBA00050570"/>
    </source>
</evidence>
<dbReference type="NCBIfam" id="TIGR00342">
    <property type="entry name" value="tRNA uracil 4-sulfurtransferase ThiI"/>
    <property type="match status" value="1"/>
</dbReference>
<evidence type="ECO:0000256" key="18">
    <source>
        <dbReference type="HAMAP-Rule" id="MF_00021"/>
    </source>
</evidence>
<evidence type="ECO:0000256" key="6">
    <source>
        <dbReference type="ARBA" id="ARBA00022840"/>
    </source>
</evidence>
<comment type="similarity">
    <text evidence="12 18">Belongs to the ThiI family.</text>
</comment>
<evidence type="ECO:0000256" key="15">
    <source>
        <dbReference type="ARBA" id="ARBA00075337"/>
    </source>
</evidence>
<dbReference type="Proteomes" id="UP001139365">
    <property type="component" value="Unassembled WGS sequence"/>
</dbReference>
<dbReference type="GO" id="GO:0005524">
    <property type="term" value="F:ATP binding"/>
    <property type="evidence" value="ECO:0007669"/>
    <property type="project" value="UniProtKB-UniRule"/>
</dbReference>
<feature type="domain" description="THUMP" evidence="19">
    <location>
        <begin position="61"/>
        <end position="166"/>
    </location>
</feature>
<dbReference type="Pfam" id="PF02568">
    <property type="entry name" value="ThiI"/>
    <property type="match status" value="1"/>
</dbReference>
<feature type="binding site" evidence="18">
    <location>
        <position position="297"/>
    </location>
    <ligand>
        <name>ATP</name>
        <dbReference type="ChEBI" id="CHEBI:30616"/>
    </ligand>
</feature>
<dbReference type="GO" id="GO:0052837">
    <property type="term" value="P:thiazole biosynthetic process"/>
    <property type="evidence" value="ECO:0007669"/>
    <property type="project" value="TreeGrafter"/>
</dbReference>
<evidence type="ECO:0000256" key="8">
    <source>
        <dbReference type="ARBA" id="ARBA00022977"/>
    </source>
</evidence>